<evidence type="ECO:0000256" key="8">
    <source>
        <dbReference type="ARBA" id="ARBA00023136"/>
    </source>
</evidence>
<dbReference type="RefSeq" id="WP_203914199.1">
    <property type="nucleotide sequence ID" value="NZ_BONY01000096.1"/>
</dbReference>
<dbReference type="InterPro" id="IPR029044">
    <property type="entry name" value="Nucleotide-diphossugar_trans"/>
</dbReference>
<keyword evidence="8 9" id="KW-0472">Membrane</keyword>
<keyword evidence="12" id="KW-1185">Reference proteome</keyword>
<name>A0A8J3QH26_9ACTN</name>
<dbReference type="AlphaFoldDB" id="A0A8J3QH26"/>
<dbReference type="Pfam" id="PF00535">
    <property type="entry name" value="Glycos_transf_2"/>
    <property type="match status" value="1"/>
</dbReference>
<evidence type="ECO:0000256" key="2">
    <source>
        <dbReference type="ARBA" id="ARBA00022475"/>
    </source>
</evidence>
<dbReference type="PANTHER" id="PTHR48090">
    <property type="entry name" value="UNDECAPRENYL-PHOSPHATE 4-DEOXY-4-FORMAMIDO-L-ARABINOSE TRANSFERASE-RELATED"/>
    <property type="match status" value="1"/>
</dbReference>
<dbReference type="InterPro" id="IPR001173">
    <property type="entry name" value="Glyco_trans_2-like"/>
</dbReference>
<organism evidence="11 12">
    <name type="scientific">Rhizocola hellebori</name>
    <dbReference type="NCBI Taxonomy" id="1392758"/>
    <lineage>
        <taxon>Bacteria</taxon>
        <taxon>Bacillati</taxon>
        <taxon>Actinomycetota</taxon>
        <taxon>Actinomycetes</taxon>
        <taxon>Micromonosporales</taxon>
        <taxon>Micromonosporaceae</taxon>
        <taxon>Rhizocola</taxon>
    </lineage>
</organism>
<evidence type="ECO:0000256" key="3">
    <source>
        <dbReference type="ARBA" id="ARBA00022676"/>
    </source>
</evidence>
<comment type="caution">
    <text evidence="11">The sequence shown here is derived from an EMBL/GenBank/DDBJ whole genome shotgun (WGS) entry which is preliminary data.</text>
</comment>
<dbReference type="SUPFAM" id="SSF53448">
    <property type="entry name" value="Nucleotide-diphospho-sugar transferases"/>
    <property type="match status" value="1"/>
</dbReference>
<evidence type="ECO:0000256" key="5">
    <source>
        <dbReference type="ARBA" id="ARBA00022692"/>
    </source>
</evidence>
<evidence type="ECO:0000313" key="11">
    <source>
        <dbReference type="EMBL" id="GIH10486.1"/>
    </source>
</evidence>
<keyword evidence="7 9" id="KW-1133">Transmembrane helix</keyword>
<evidence type="ECO:0000313" key="12">
    <source>
        <dbReference type="Proteomes" id="UP000612899"/>
    </source>
</evidence>
<dbReference type="GO" id="GO:0099621">
    <property type="term" value="F:undecaprenyl-phosphate 4-deoxy-4-formamido-L-arabinose transferase activity"/>
    <property type="evidence" value="ECO:0007669"/>
    <property type="project" value="TreeGrafter"/>
</dbReference>
<keyword evidence="3" id="KW-0328">Glycosyltransferase</keyword>
<comment type="similarity">
    <text evidence="1">Belongs to the glycosyltransferase 2 family.</text>
</comment>
<evidence type="ECO:0000256" key="1">
    <source>
        <dbReference type="ARBA" id="ARBA00006739"/>
    </source>
</evidence>
<reference evidence="11" key="1">
    <citation type="submission" date="2021-01" db="EMBL/GenBank/DDBJ databases">
        <title>Whole genome shotgun sequence of Rhizocola hellebori NBRC 109834.</title>
        <authorList>
            <person name="Komaki H."/>
            <person name="Tamura T."/>
        </authorList>
    </citation>
    <scope>NUCLEOTIDE SEQUENCE</scope>
    <source>
        <strain evidence="11">NBRC 109834</strain>
    </source>
</reference>
<keyword evidence="2" id="KW-1003">Cell membrane</keyword>
<dbReference type="Gene3D" id="3.90.550.10">
    <property type="entry name" value="Spore Coat Polysaccharide Biosynthesis Protein SpsA, Chain A"/>
    <property type="match status" value="1"/>
</dbReference>
<keyword evidence="5 9" id="KW-0812">Transmembrane</keyword>
<dbReference type="GO" id="GO:0005886">
    <property type="term" value="C:plasma membrane"/>
    <property type="evidence" value="ECO:0007669"/>
    <property type="project" value="TreeGrafter"/>
</dbReference>
<dbReference type="Proteomes" id="UP000612899">
    <property type="component" value="Unassembled WGS sequence"/>
</dbReference>
<gene>
    <name evidence="11" type="ORF">Rhe02_85530</name>
</gene>
<feature type="domain" description="Glycosyltransferase 2-like" evidence="10">
    <location>
        <begin position="4"/>
        <end position="127"/>
    </location>
</feature>
<dbReference type="InterPro" id="IPR050256">
    <property type="entry name" value="Glycosyltransferase_2"/>
</dbReference>
<accession>A0A8J3QH26</accession>
<dbReference type="CDD" id="cd04187">
    <property type="entry name" value="DPM1_like_bac"/>
    <property type="match status" value="1"/>
</dbReference>
<feature type="transmembrane region" description="Helical" evidence="9">
    <location>
        <begin position="227"/>
        <end position="251"/>
    </location>
</feature>
<proteinExistence type="inferred from homology"/>
<evidence type="ECO:0000256" key="7">
    <source>
        <dbReference type="ARBA" id="ARBA00022989"/>
    </source>
</evidence>
<feature type="transmembrane region" description="Helical" evidence="9">
    <location>
        <begin position="257"/>
        <end position="285"/>
    </location>
</feature>
<evidence type="ECO:0000256" key="4">
    <source>
        <dbReference type="ARBA" id="ARBA00022679"/>
    </source>
</evidence>
<evidence type="ECO:0000259" key="10">
    <source>
        <dbReference type="Pfam" id="PF00535"/>
    </source>
</evidence>
<dbReference type="GO" id="GO:0009103">
    <property type="term" value="P:lipopolysaccharide biosynthetic process"/>
    <property type="evidence" value="ECO:0007669"/>
    <property type="project" value="UniProtKB-KW"/>
</dbReference>
<protein>
    <submittedName>
        <fullName evidence="11">Glycosyl transferase</fullName>
    </submittedName>
</protein>
<evidence type="ECO:0000256" key="9">
    <source>
        <dbReference type="SAM" id="Phobius"/>
    </source>
</evidence>
<dbReference type="PANTHER" id="PTHR48090:SF3">
    <property type="entry name" value="UNDECAPRENYL-PHOSPHATE 4-DEOXY-4-FORMAMIDO-L-ARABINOSE TRANSFERASE"/>
    <property type="match status" value="1"/>
</dbReference>
<evidence type="ECO:0000256" key="6">
    <source>
        <dbReference type="ARBA" id="ARBA00022985"/>
    </source>
</evidence>
<keyword evidence="6" id="KW-0448">Lipopolysaccharide biosynthesis</keyword>
<dbReference type="EMBL" id="BONY01000096">
    <property type="protein sequence ID" value="GIH10486.1"/>
    <property type="molecule type" value="Genomic_DNA"/>
</dbReference>
<sequence>MSVSIVIPCYRSSSTLTPLVSRINQVMTGLAVPHEVILVVDGSPDDTWEVARKLAADEPAVRAVQLARNYGQHNALLAGIRLARYPVTITMDDDLQHPPEEIPVLLRALTDDLDLVYGVPANEEHGFARSFASRLVKAGLAGATGARNAKMLSALRVFRTFLRDGFEQIQGPYVSVDVALSWGTARVSSAQVRMDKRRDGRSGYTFKSLVRHAINLVIGYSTAPLRLVTYFGLLTGAVGVALAIRALWLYFDGATTVAGFTTLVTMVAIFCGAQMIGIGVLGEYLGRIHFRGMGRPSYVVRDDVRMVTEIDDATDVEPLVRQRVTR</sequence>
<keyword evidence="4 11" id="KW-0808">Transferase</keyword>